<evidence type="ECO:0000313" key="2">
    <source>
        <dbReference type="EMBL" id="KAB2809941.1"/>
    </source>
</evidence>
<dbReference type="OrthoDB" id="7107805at2"/>
<evidence type="ECO:0000259" key="1">
    <source>
        <dbReference type="Pfam" id="PF03167"/>
    </source>
</evidence>
<dbReference type="SUPFAM" id="SSF52141">
    <property type="entry name" value="Uracil-DNA glycosylase-like"/>
    <property type="match status" value="1"/>
</dbReference>
<sequence>MTRAQRILEWYRTLEINVDLPAHIDVLNPYKEMSDSTYAALQEFYERYYSDERPRKLLMGINPGRLGAGLTGIPFTDTPALESIGIEMPEVNTTETSADFVWRVVEAYGGPEAFFGEWFIGGVSPLGFIQKNDKGNWVNFNYYDSPDVQKMLTPFIIEQIQIQKELVGGADKLVLFGTGKNLKAIGNLNKEHDWFVQIDALEHPRFVMQYRRKRIPEYLEKFVATLNM</sequence>
<keyword evidence="3" id="KW-1185">Reference proteome</keyword>
<dbReference type="Gene3D" id="3.40.470.10">
    <property type="entry name" value="Uracil-DNA glycosylase-like domain"/>
    <property type="match status" value="1"/>
</dbReference>
<dbReference type="AlphaFoldDB" id="A0A6N6RFK8"/>
<reference evidence="2 3" key="1">
    <citation type="submission" date="2019-09" db="EMBL/GenBank/DDBJ databases">
        <title>Genomes of family Cryomorphaceae.</title>
        <authorList>
            <person name="Bowman J.P."/>
        </authorList>
    </citation>
    <scope>NUCLEOTIDE SEQUENCE [LARGE SCALE GENOMIC DNA]</scope>
    <source>
        <strain evidence="2 3">LMG 25704</strain>
    </source>
</reference>
<dbReference type="Proteomes" id="UP000468650">
    <property type="component" value="Unassembled WGS sequence"/>
</dbReference>
<dbReference type="InterPro" id="IPR005122">
    <property type="entry name" value="Uracil-DNA_glycosylase-like"/>
</dbReference>
<dbReference type="RefSeq" id="WP_151667441.1">
    <property type="nucleotide sequence ID" value="NZ_WBVO01000006.1"/>
</dbReference>
<dbReference type="Pfam" id="PF03167">
    <property type="entry name" value="UDG"/>
    <property type="match status" value="1"/>
</dbReference>
<accession>A0A6N6RFK8</accession>
<organism evidence="2 3">
    <name type="scientific">Phaeocystidibacter luteus</name>
    <dbReference type="NCBI Taxonomy" id="911197"/>
    <lineage>
        <taxon>Bacteria</taxon>
        <taxon>Pseudomonadati</taxon>
        <taxon>Bacteroidota</taxon>
        <taxon>Flavobacteriia</taxon>
        <taxon>Flavobacteriales</taxon>
        <taxon>Phaeocystidibacteraceae</taxon>
        <taxon>Phaeocystidibacter</taxon>
    </lineage>
</organism>
<evidence type="ECO:0000313" key="3">
    <source>
        <dbReference type="Proteomes" id="UP000468650"/>
    </source>
</evidence>
<dbReference type="InterPro" id="IPR036895">
    <property type="entry name" value="Uracil-DNA_glycosylase-like_sf"/>
</dbReference>
<name>A0A6N6RFK8_9FLAO</name>
<gene>
    <name evidence="2" type="ORF">F8C67_08655</name>
</gene>
<proteinExistence type="predicted"/>
<feature type="domain" description="Uracil-DNA glycosylase-like" evidence="1">
    <location>
        <begin position="49"/>
        <end position="226"/>
    </location>
</feature>
<protein>
    <submittedName>
        <fullName evidence="2">DUF4918 family protein</fullName>
    </submittedName>
</protein>
<comment type="caution">
    <text evidence="2">The sequence shown here is derived from an EMBL/GenBank/DDBJ whole genome shotgun (WGS) entry which is preliminary data.</text>
</comment>
<dbReference type="EMBL" id="WBVO01000006">
    <property type="protein sequence ID" value="KAB2809941.1"/>
    <property type="molecule type" value="Genomic_DNA"/>
</dbReference>